<name>A0A834DUA0_9CHIR</name>
<proteinExistence type="predicted"/>
<evidence type="ECO:0000313" key="2">
    <source>
        <dbReference type="Proteomes" id="UP000664940"/>
    </source>
</evidence>
<keyword evidence="1" id="KW-0238">DNA-binding</keyword>
<dbReference type="Proteomes" id="UP000664940">
    <property type="component" value="Unassembled WGS sequence"/>
</dbReference>
<protein>
    <submittedName>
        <fullName evidence="1">POU class 5 homeobox 1B</fullName>
    </submittedName>
</protein>
<evidence type="ECO:0000313" key="1">
    <source>
        <dbReference type="EMBL" id="KAF6096295.1"/>
    </source>
</evidence>
<gene>
    <name evidence="1" type="ORF">HJG60_015342</name>
</gene>
<sequence>MTTRTCRRHARRGPLCRYGRESNVKPRTQRSVENRVRDHMRNVFLRCGKATLSQIDHIALQPWLEEDVWIECGSATVTRRAKDQAVTVLNERILRLLGFLSQERGIGVLSSDTRAPFRYLRLCGPSRHYTVLLGPFPHRGSLSLWVCHCPGHSYTFKVRGLPFPENGRTRGRTLRVVPGLWDSVLPSLRSWEHSCVGVGSVGNQLE</sequence>
<accession>A0A834DUA0</accession>
<organism evidence="1 2">
    <name type="scientific">Phyllostomus discolor</name>
    <name type="common">pale spear-nosed bat</name>
    <dbReference type="NCBI Taxonomy" id="89673"/>
    <lineage>
        <taxon>Eukaryota</taxon>
        <taxon>Metazoa</taxon>
        <taxon>Chordata</taxon>
        <taxon>Craniata</taxon>
        <taxon>Vertebrata</taxon>
        <taxon>Euteleostomi</taxon>
        <taxon>Mammalia</taxon>
        <taxon>Eutheria</taxon>
        <taxon>Laurasiatheria</taxon>
        <taxon>Chiroptera</taxon>
        <taxon>Yangochiroptera</taxon>
        <taxon>Phyllostomidae</taxon>
        <taxon>Phyllostominae</taxon>
        <taxon>Phyllostomus</taxon>
    </lineage>
</organism>
<dbReference type="EMBL" id="JABVXQ010000008">
    <property type="protein sequence ID" value="KAF6096295.1"/>
    <property type="molecule type" value="Genomic_DNA"/>
</dbReference>
<keyword evidence="1" id="KW-0371">Homeobox</keyword>
<reference evidence="1 2" key="1">
    <citation type="journal article" date="2020" name="Nature">
        <title>Six reference-quality genomes reveal evolution of bat adaptations.</title>
        <authorList>
            <person name="Jebb D."/>
            <person name="Huang Z."/>
            <person name="Pippel M."/>
            <person name="Hughes G.M."/>
            <person name="Lavrichenko K."/>
            <person name="Devanna P."/>
            <person name="Winkler S."/>
            <person name="Jermiin L.S."/>
            <person name="Skirmuntt E.C."/>
            <person name="Katzourakis A."/>
            <person name="Burkitt-Gray L."/>
            <person name="Ray D.A."/>
            <person name="Sullivan K.A.M."/>
            <person name="Roscito J.G."/>
            <person name="Kirilenko B.M."/>
            <person name="Davalos L.M."/>
            <person name="Corthals A.P."/>
            <person name="Power M.L."/>
            <person name="Jones G."/>
            <person name="Ransome R.D."/>
            <person name="Dechmann D.K.N."/>
            <person name="Locatelli A.G."/>
            <person name="Puechmaille S.J."/>
            <person name="Fedrigo O."/>
            <person name="Jarvis E.D."/>
            <person name="Hiller M."/>
            <person name="Vernes S.C."/>
            <person name="Myers E.W."/>
            <person name="Teeling E.C."/>
        </authorList>
    </citation>
    <scope>NUCLEOTIDE SEQUENCE [LARGE SCALE GENOMIC DNA]</scope>
    <source>
        <strain evidence="1">Bat1K_MPI-CBG_1</strain>
    </source>
</reference>
<dbReference type="GO" id="GO:0003677">
    <property type="term" value="F:DNA binding"/>
    <property type="evidence" value="ECO:0007669"/>
    <property type="project" value="UniProtKB-KW"/>
</dbReference>
<comment type="caution">
    <text evidence="1">The sequence shown here is derived from an EMBL/GenBank/DDBJ whole genome shotgun (WGS) entry which is preliminary data.</text>
</comment>
<dbReference type="AlphaFoldDB" id="A0A834DUA0"/>